<keyword evidence="10 16" id="KW-0067">ATP-binding</keyword>
<evidence type="ECO:0000256" key="12">
    <source>
        <dbReference type="ARBA" id="ARBA00023141"/>
    </source>
</evidence>
<dbReference type="GO" id="GO:0003856">
    <property type="term" value="F:3-dehydroquinate synthase activity"/>
    <property type="evidence" value="ECO:0007669"/>
    <property type="project" value="UniProtKB-EC"/>
</dbReference>
<comment type="similarity">
    <text evidence="17">Belongs to the sugar phosphate cyclases superfamily. Dehydroquinate synthase family.</text>
</comment>
<comment type="cofactor">
    <cofactor evidence="2 17">
        <name>NAD(+)</name>
        <dbReference type="ChEBI" id="CHEBI:57540"/>
    </cofactor>
</comment>
<keyword evidence="5 17" id="KW-0963">Cytoplasm</keyword>
<evidence type="ECO:0000256" key="8">
    <source>
        <dbReference type="ARBA" id="ARBA00022741"/>
    </source>
</evidence>
<dbReference type="SUPFAM" id="SSF56796">
    <property type="entry name" value="Dehydroquinate synthase-like"/>
    <property type="match status" value="1"/>
</dbReference>
<evidence type="ECO:0000256" key="5">
    <source>
        <dbReference type="ARBA" id="ARBA00022490"/>
    </source>
</evidence>
<dbReference type="InterPro" id="IPR016037">
    <property type="entry name" value="DHQ_synth_AroB"/>
</dbReference>
<dbReference type="CDD" id="cd08195">
    <property type="entry name" value="DHQS"/>
    <property type="match status" value="1"/>
</dbReference>
<comment type="cofactor">
    <cofactor evidence="17">
        <name>Co(2+)</name>
        <dbReference type="ChEBI" id="CHEBI:48828"/>
    </cofactor>
    <cofactor evidence="17">
        <name>Zn(2+)</name>
        <dbReference type="ChEBI" id="CHEBI:29105"/>
    </cofactor>
    <text evidence="17">Binds 1 divalent metal cation per subunit. Can use either Co(2+) or Zn(2+).</text>
</comment>
<dbReference type="Gene3D" id="3.40.50.1970">
    <property type="match status" value="1"/>
</dbReference>
<evidence type="ECO:0000256" key="6">
    <source>
        <dbReference type="ARBA" id="ARBA00022605"/>
    </source>
</evidence>
<dbReference type="Gene3D" id="3.40.50.300">
    <property type="entry name" value="P-loop containing nucleotide triphosphate hydrolases"/>
    <property type="match status" value="1"/>
</dbReference>
<sequence length="520" mass="57069">MSRGELVFLGGFMGSGKTSVGQRLAEAVGLPFVDLDKAIELRAGASVAEIFASQGEEGFRRLEAQSLREISDLERCIVALGGGALKDPKGRELIRKKGRLVILDASADTVKNRVAAQPGQRPLLKMENLEDLWERRRPLYSDGDLRVETDHLNVSQVAEAVREGLSLPLKGDCDQRILGDERTGLVVVGQGVLSKLPELLGRTDTYVVADSMTGPLFEPVVGQTRGRSVLPRGEDAKTMDVVEGLYDDFLSVGMDRGDVVLALGGGCVGDVAGFAAATWMRGIELVQCPTTLLAQVDSSIGGKVGVNLPQGKNLVGAFHRPKIVLSDVNCLTSLSWKDYRQGLGEVVKYGLGEDPELFDLLERNVEGLLRRDPGLLVEVVARCASIKLDLVSRDEREHDVRTRLNLGHTVAHGLEAASGYRDWSHGDAVAVGMVVATELSCRLGECDRHRLDRLNRLLTDLRLPRRPDRPWSDLECHIARDKKFRKGSPRLVLPRSGEVSFVWEGPIEELRRAYEEVYRS</sequence>
<keyword evidence="8 17" id="KW-0547">Nucleotide-binding</keyword>
<evidence type="ECO:0000256" key="16">
    <source>
        <dbReference type="HAMAP-Rule" id="MF_00109"/>
    </source>
</evidence>
<dbReference type="InterPro" id="IPR031322">
    <property type="entry name" value="Shikimate/glucono_kinase"/>
</dbReference>
<evidence type="ECO:0000256" key="9">
    <source>
        <dbReference type="ARBA" id="ARBA00022777"/>
    </source>
</evidence>
<evidence type="ECO:0000256" key="14">
    <source>
        <dbReference type="ARBA" id="ARBA00023268"/>
    </source>
</evidence>
<keyword evidence="21" id="KW-1185">Reference proteome</keyword>
<gene>
    <name evidence="17 20" type="primary">aroB</name>
    <name evidence="16" type="synonym">aroK</name>
    <name evidence="20" type="ORF">L2W38_06240</name>
</gene>
<feature type="binding site" evidence="17">
    <location>
        <position position="425"/>
    </location>
    <ligand>
        <name>Zn(2+)</name>
        <dbReference type="ChEBI" id="CHEBI:29105"/>
    </ligand>
</feature>
<evidence type="ECO:0000256" key="17">
    <source>
        <dbReference type="HAMAP-Rule" id="MF_00110"/>
    </source>
</evidence>
<keyword evidence="7 16" id="KW-0808">Transferase</keyword>
<dbReference type="RefSeq" id="WP_236099137.1">
    <property type="nucleotide sequence ID" value="NZ_JAKGUD010000005.1"/>
</dbReference>
<evidence type="ECO:0000259" key="18">
    <source>
        <dbReference type="Pfam" id="PF01761"/>
    </source>
</evidence>
<dbReference type="HAMAP" id="MF_00109">
    <property type="entry name" value="Shikimate_kinase"/>
    <property type="match status" value="1"/>
</dbReference>
<evidence type="ECO:0000256" key="1">
    <source>
        <dbReference type="ARBA" id="ARBA00001393"/>
    </source>
</evidence>
<evidence type="ECO:0000256" key="7">
    <source>
        <dbReference type="ARBA" id="ARBA00022679"/>
    </source>
</evidence>
<feature type="binding site" evidence="16">
    <location>
        <position position="136"/>
    </location>
    <ligand>
        <name>substrate</name>
    </ligand>
</feature>
<dbReference type="InterPro" id="IPR056179">
    <property type="entry name" value="DHQS_C"/>
</dbReference>
<evidence type="ECO:0000256" key="15">
    <source>
        <dbReference type="ARBA" id="ARBA00048567"/>
    </source>
</evidence>
<dbReference type="PANTHER" id="PTHR43622">
    <property type="entry name" value="3-DEHYDROQUINATE SYNTHASE"/>
    <property type="match status" value="1"/>
</dbReference>
<dbReference type="InterPro" id="IPR030960">
    <property type="entry name" value="DHQS/DOIS_N"/>
</dbReference>
<keyword evidence="12 17" id="KW-0057">Aromatic amino acid biosynthesis</keyword>
<feature type="binding site" evidence="16">
    <location>
        <begin position="14"/>
        <end position="19"/>
    </location>
    <ligand>
        <name>ATP</name>
        <dbReference type="ChEBI" id="CHEBI:30616"/>
    </ligand>
</feature>
<keyword evidence="14" id="KW-0511">Multifunctional enzyme</keyword>
<feature type="domain" description="3-dehydroquinate synthase N-terminal" evidence="18">
    <location>
        <begin position="229"/>
        <end position="339"/>
    </location>
</feature>
<feature type="binding site" evidence="17">
    <location>
        <position position="408"/>
    </location>
    <ligand>
        <name>Zn(2+)</name>
        <dbReference type="ChEBI" id="CHEBI:29105"/>
    </ligand>
</feature>
<dbReference type="SUPFAM" id="SSF52540">
    <property type="entry name" value="P-loop containing nucleoside triphosphate hydrolases"/>
    <property type="match status" value="1"/>
</dbReference>
<keyword evidence="6 17" id="KW-0028">Amino-acid biosynthesis</keyword>
<dbReference type="NCBIfam" id="TIGR01357">
    <property type="entry name" value="aroB"/>
    <property type="match status" value="1"/>
</dbReference>
<comment type="similarity">
    <text evidence="16">Belongs to the shikimate kinase family.</text>
</comment>
<comment type="subunit">
    <text evidence="16">Monomer.</text>
</comment>
<comment type="function">
    <text evidence="17">Catalyzes the conversion of 3-deoxy-D-arabino-heptulosonate 7-phosphate (DAHP) to dehydroquinate (DHQ).</text>
</comment>
<organism evidence="20 21">
    <name type="scientific">Dethiosulfovibrio marinus</name>
    <dbReference type="NCBI Taxonomy" id="133532"/>
    <lineage>
        <taxon>Bacteria</taxon>
        <taxon>Thermotogati</taxon>
        <taxon>Synergistota</taxon>
        <taxon>Synergistia</taxon>
        <taxon>Synergistales</taxon>
        <taxon>Dethiosulfovibrionaceae</taxon>
        <taxon>Dethiosulfovibrio</taxon>
    </lineage>
</organism>
<evidence type="ECO:0000256" key="4">
    <source>
        <dbReference type="ARBA" id="ARBA00004842"/>
    </source>
</evidence>
<dbReference type="EC" id="4.2.3.4" evidence="17"/>
<comment type="catalytic activity">
    <reaction evidence="15 16">
        <text>shikimate + ATP = 3-phosphoshikimate + ADP + H(+)</text>
        <dbReference type="Rhea" id="RHEA:13121"/>
        <dbReference type="ChEBI" id="CHEBI:15378"/>
        <dbReference type="ChEBI" id="CHEBI:30616"/>
        <dbReference type="ChEBI" id="CHEBI:36208"/>
        <dbReference type="ChEBI" id="CHEBI:145989"/>
        <dbReference type="ChEBI" id="CHEBI:456216"/>
        <dbReference type="EC" id="2.7.1.71"/>
    </reaction>
</comment>
<feature type="binding site" evidence="17">
    <location>
        <begin position="290"/>
        <end position="291"/>
    </location>
    <ligand>
        <name>NAD(+)</name>
        <dbReference type="ChEBI" id="CHEBI:57540"/>
    </ligand>
</feature>
<feature type="binding site" evidence="16">
    <location>
        <position position="18"/>
    </location>
    <ligand>
        <name>Mg(2+)</name>
        <dbReference type="ChEBI" id="CHEBI:18420"/>
    </ligand>
</feature>
<dbReference type="InterPro" id="IPR000623">
    <property type="entry name" value="Shikimate_kinase/TSH1"/>
</dbReference>
<comment type="function">
    <text evidence="16">Catalyzes the specific phosphorylation of the 3-hydroxyl group of shikimic acid using ATP as a cosubstrate.</text>
</comment>
<keyword evidence="17" id="KW-0862">Zinc</keyword>
<feature type="binding site" evidence="17">
    <location>
        <position position="312"/>
    </location>
    <ligand>
        <name>NAD(+)</name>
        <dbReference type="ChEBI" id="CHEBI:57540"/>
    </ligand>
</feature>
<accession>A0ABS9EMK0</accession>
<feature type="binding site" evidence="16">
    <location>
        <position position="36"/>
    </location>
    <ligand>
        <name>substrate</name>
    </ligand>
</feature>
<evidence type="ECO:0000256" key="2">
    <source>
        <dbReference type="ARBA" id="ARBA00001911"/>
    </source>
</evidence>
<keyword evidence="11 17" id="KW-0520">NAD</keyword>
<proteinExistence type="inferred from homology"/>
<dbReference type="InterPro" id="IPR023000">
    <property type="entry name" value="Shikimate_kinase_CS"/>
</dbReference>
<dbReference type="Proteomes" id="UP001200430">
    <property type="component" value="Unassembled WGS sequence"/>
</dbReference>
<comment type="pathway">
    <text evidence="4 16">Metabolic intermediate biosynthesis; chorismate biosynthesis; chorismate from D-erythrose 4-phosphate and phosphoenolpyruvate: step 5/7.</text>
</comment>
<evidence type="ECO:0000313" key="21">
    <source>
        <dbReference type="Proteomes" id="UP001200430"/>
    </source>
</evidence>
<evidence type="ECO:0000256" key="11">
    <source>
        <dbReference type="ARBA" id="ARBA00023027"/>
    </source>
</evidence>
<evidence type="ECO:0000256" key="13">
    <source>
        <dbReference type="ARBA" id="ARBA00023239"/>
    </source>
</evidence>
<evidence type="ECO:0000256" key="3">
    <source>
        <dbReference type="ARBA" id="ARBA00004661"/>
    </source>
</evidence>
<comment type="pathway">
    <text evidence="3 17">Metabolic intermediate biosynthesis; chorismate biosynthesis; chorismate from D-erythrose 4-phosphate and phosphoenolpyruvate: step 2/7.</text>
</comment>
<comment type="caution">
    <text evidence="20">The sequence shown here is derived from an EMBL/GenBank/DDBJ whole genome shotgun (WGS) entry which is preliminary data.</text>
</comment>
<comment type="cofactor">
    <cofactor evidence="16">
        <name>Mg(2+)</name>
        <dbReference type="ChEBI" id="CHEBI:18420"/>
    </cofactor>
    <text evidence="16">Binds 1 Mg(2+) ion per subunit.</text>
</comment>
<protein>
    <recommendedName>
        <fullName evidence="16 17">Multifunctional fusion protein</fullName>
    </recommendedName>
    <domain>
        <recommendedName>
            <fullName evidence="16">Shikimate kinase</fullName>
            <shortName evidence="16">SK</shortName>
            <ecNumber evidence="16">2.7.1.71</ecNumber>
        </recommendedName>
    </domain>
    <domain>
        <recommendedName>
            <fullName evidence="17">3-dehydroquinate synthase</fullName>
            <shortName evidence="17">DHQS</shortName>
            <ecNumber evidence="17">4.2.3.4</ecNumber>
        </recommendedName>
    </domain>
</protein>
<feature type="binding site" evidence="16">
    <location>
        <position position="121"/>
    </location>
    <ligand>
        <name>ATP</name>
        <dbReference type="ChEBI" id="CHEBI:30616"/>
    </ligand>
</feature>
<reference evidence="20 21" key="1">
    <citation type="submission" date="2022-01" db="EMBL/GenBank/DDBJ databases">
        <title>Dethiosulfovibrio faecalis sp. nov., a novel proteolytic, non-sulfur-reducing bacterium isolated from a marine aquaculture solid waste bioreactor.</title>
        <authorList>
            <person name="Grabowski S."/>
            <person name="Apolinario E."/>
            <person name="Schneider N."/>
            <person name="Marshall C.W."/>
            <person name="Sowers K.R."/>
        </authorList>
    </citation>
    <scope>NUCLEOTIDE SEQUENCE [LARGE SCALE GENOMIC DNA]</scope>
    <source>
        <strain evidence="20 21">DSM 12537</strain>
    </source>
</reference>
<dbReference type="PANTHER" id="PTHR43622:SF7">
    <property type="entry name" value="3-DEHYDROQUINATE SYNTHASE, CHLOROPLASTIC"/>
    <property type="match status" value="1"/>
</dbReference>
<feature type="binding site" evidence="16">
    <location>
        <position position="82"/>
    </location>
    <ligand>
        <name>substrate</name>
    </ligand>
</feature>
<comment type="subcellular location">
    <subcellularLocation>
        <location evidence="17">Cytoplasm</location>
    </subcellularLocation>
</comment>
<dbReference type="InterPro" id="IPR050071">
    <property type="entry name" value="Dehydroquinate_synthase"/>
</dbReference>
<dbReference type="InterPro" id="IPR027417">
    <property type="entry name" value="P-loop_NTPase"/>
</dbReference>
<comment type="catalytic activity">
    <reaction evidence="1 17">
        <text>7-phospho-2-dehydro-3-deoxy-D-arabino-heptonate = 3-dehydroquinate + phosphate</text>
        <dbReference type="Rhea" id="RHEA:21968"/>
        <dbReference type="ChEBI" id="CHEBI:32364"/>
        <dbReference type="ChEBI" id="CHEBI:43474"/>
        <dbReference type="ChEBI" id="CHEBI:58394"/>
        <dbReference type="EC" id="4.2.3.4"/>
    </reaction>
</comment>
<dbReference type="EMBL" id="JAKGUD010000005">
    <property type="protein sequence ID" value="MCF4142408.1"/>
    <property type="molecule type" value="Genomic_DNA"/>
</dbReference>
<dbReference type="CDD" id="cd00464">
    <property type="entry name" value="SK"/>
    <property type="match status" value="1"/>
</dbReference>
<name>A0ABS9EMK0_9BACT</name>
<evidence type="ECO:0000313" key="20">
    <source>
        <dbReference type="EMBL" id="MCF4142408.1"/>
    </source>
</evidence>
<dbReference type="Pfam" id="PF01202">
    <property type="entry name" value="SKI"/>
    <property type="match status" value="1"/>
</dbReference>
<keyword evidence="17" id="KW-0479">Metal-binding</keyword>
<dbReference type="PRINTS" id="PR01100">
    <property type="entry name" value="SHIKIMTKNASE"/>
</dbReference>
<feature type="binding site" evidence="17">
    <location>
        <position position="303"/>
    </location>
    <ligand>
        <name>NAD(+)</name>
        <dbReference type="ChEBI" id="CHEBI:57540"/>
    </ligand>
</feature>
<dbReference type="Pfam" id="PF24621">
    <property type="entry name" value="DHQS_C"/>
    <property type="match status" value="1"/>
</dbReference>
<feature type="domain" description="3-dehydroquinate synthase C-terminal" evidence="19">
    <location>
        <begin position="342"/>
        <end position="483"/>
    </location>
</feature>
<feature type="binding site" evidence="16">
    <location>
        <position position="60"/>
    </location>
    <ligand>
        <name>substrate</name>
    </ligand>
</feature>
<dbReference type="EC" id="2.7.1.71" evidence="16"/>
<dbReference type="Pfam" id="PF01761">
    <property type="entry name" value="DHQ_synthase"/>
    <property type="match status" value="1"/>
</dbReference>
<dbReference type="PROSITE" id="PS01128">
    <property type="entry name" value="SHIKIMATE_KINASE"/>
    <property type="match status" value="1"/>
</dbReference>
<comment type="caution">
    <text evidence="17">Lacks conserved residue(s) required for the propagation of feature annotation.</text>
</comment>
<feature type="binding site" evidence="17">
    <location>
        <position position="345"/>
    </location>
    <ligand>
        <name>Zn(2+)</name>
        <dbReference type="ChEBI" id="CHEBI:29105"/>
    </ligand>
</feature>
<evidence type="ECO:0000256" key="10">
    <source>
        <dbReference type="ARBA" id="ARBA00022840"/>
    </source>
</evidence>
<keyword evidence="16" id="KW-0460">Magnesium</keyword>
<dbReference type="Gene3D" id="1.20.1090.10">
    <property type="entry name" value="Dehydroquinate synthase-like - alpha domain"/>
    <property type="match status" value="1"/>
</dbReference>
<evidence type="ECO:0000259" key="19">
    <source>
        <dbReference type="Pfam" id="PF24621"/>
    </source>
</evidence>
<keyword evidence="13 17" id="KW-0456">Lyase</keyword>
<dbReference type="HAMAP" id="MF_00110">
    <property type="entry name" value="DHQ_synthase"/>
    <property type="match status" value="1"/>
</dbReference>
<keyword evidence="17" id="KW-0170">Cobalt</keyword>
<keyword evidence="9 16" id="KW-0418">Kinase</keyword>